<sequence>MAQQAPDLRAQAAEATRRLAQQISLDDARSVKVRRLTYERLVQENEVARTYADDATMRQNKLRVVGDEYALQLKGILSELQFQRYTTLTAAGGSGTASAPAASRP</sequence>
<name>A0ABP7MIC0_9BACT</name>
<gene>
    <name evidence="1" type="ORF">GCM10022406_04830</name>
</gene>
<dbReference type="EMBL" id="BAABDH010000012">
    <property type="protein sequence ID" value="GAA3921739.1"/>
    <property type="molecule type" value="Genomic_DNA"/>
</dbReference>
<reference evidence="2" key="1">
    <citation type="journal article" date="2019" name="Int. J. Syst. Evol. Microbiol.">
        <title>The Global Catalogue of Microorganisms (GCM) 10K type strain sequencing project: providing services to taxonomists for standard genome sequencing and annotation.</title>
        <authorList>
            <consortium name="The Broad Institute Genomics Platform"/>
            <consortium name="The Broad Institute Genome Sequencing Center for Infectious Disease"/>
            <person name="Wu L."/>
            <person name="Ma J."/>
        </authorList>
    </citation>
    <scope>NUCLEOTIDE SEQUENCE [LARGE SCALE GENOMIC DNA]</scope>
    <source>
        <strain evidence="2">JCM 17214</strain>
    </source>
</reference>
<protein>
    <recommendedName>
        <fullName evidence="3">TolC family protein</fullName>
    </recommendedName>
</protein>
<evidence type="ECO:0000313" key="2">
    <source>
        <dbReference type="Proteomes" id="UP001499909"/>
    </source>
</evidence>
<organism evidence="1 2">
    <name type="scientific">Hymenobacter algoricola</name>
    <dbReference type="NCBI Taxonomy" id="486267"/>
    <lineage>
        <taxon>Bacteria</taxon>
        <taxon>Pseudomonadati</taxon>
        <taxon>Bacteroidota</taxon>
        <taxon>Cytophagia</taxon>
        <taxon>Cytophagales</taxon>
        <taxon>Hymenobacteraceae</taxon>
        <taxon>Hymenobacter</taxon>
    </lineage>
</organism>
<evidence type="ECO:0000313" key="1">
    <source>
        <dbReference type="EMBL" id="GAA3921739.1"/>
    </source>
</evidence>
<comment type="caution">
    <text evidence="1">The sequence shown here is derived from an EMBL/GenBank/DDBJ whole genome shotgun (WGS) entry which is preliminary data.</text>
</comment>
<dbReference type="Proteomes" id="UP001499909">
    <property type="component" value="Unassembled WGS sequence"/>
</dbReference>
<accession>A0ABP7MIC0</accession>
<proteinExistence type="predicted"/>
<keyword evidence="2" id="KW-1185">Reference proteome</keyword>
<evidence type="ECO:0008006" key="3">
    <source>
        <dbReference type="Google" id="ProtNLM"/>
    </source>
</evidence>